<dbReference type="InterPro" id="IPR036378">
    <property type="entry name" value="FAS1_dom_sf"/>
</dbReference>
<dbReference type="InterPro" id="IPR000782">
    <property type="entry name" value="FAS1_domain"/>
</dbReference>
<dbReference type="AlphaFoldDB" id="A0A923PN45"/>
<comment type="caution">
    <text evidence="2">The sequence shown here is derived from an EMBL/GenBank/DDBJ whole genome shotgun (WGS) entry which is preliminary data.</text>
</comment>
<accession>A0A923PN45</accession>
<gene>
    <name evidence="2" type="ORF">H9S92_11160</name>
</gene>
<dbReference type="InterPro" id="IPR050904">
    <property type="entry name" value="Adhesion/Biosynth-related"/>
</dbReference>
<dbReference type="EMBL" id="JACSIT010000100">
    <property type="protein sequence ID" value="MBC6994726.1"/>
    <property type="molecule type" value="Genomic_DNA"/>
</dbReference>
<sequence length="136" mass="13766">METTTVVDIIVNSDAHNTLQAAVIAAGLAETLSGAGPFTVFAPTDAAFAALPEGTVATLLEDPTGDLTKILLYHAVGAKALSTDLSNEQVIATVNGANVTVTINDEGVFINKAKVTVADIAASNGVVHVIDAVLLP</sequence>
<feature type="domain" description="FAS1" evidence="1">
    <location>
        <begin position="3"/>
        <end position="134"/>
    </location>
</feature>
<dbReference type="Proteomes" id="UP000650081">
    <property type="component" value="Unassembled WGS sequence"/>
</dbReference>
<evidence type="ECO:0000259" key="1">
    <source>
        <dbReference type="PROSITE" id="PS50213"/>
    </source>
</evidence>
<dbReference type="FunFam" id="2.30.180.10:FF:000032">
    <property type="entry name" value="Fasciclin domain-containing protein, putative"/>
    <property type="match status" value="1"/>
</dbReference>
<dbReference type="PANTHER" id="PTHR10900">
    <property type="entry name" value="PERIOSTIN-RELATED"/>
    <property type="match status" value="1"/>
</dbReference>
<dbReference type="SUPFAM" id="SSF82153">
    <property type="entry name" value="FAS1 domain"/>
    <property type="match status" value="1"/>
</dbReference>
<dbReference type="SMART" id="SM00554">
    <property type="entry name" value="FAS1"/>
    <property type="match status" value="1"/>
</dbReference>
<keyword evidence="3" id="KW-1185">Reference proteome</keyword>
<dbReference type="GO" id="GO:0005615">
    <property type="term" value="C:extracellular space"/>
    <property type="evidence" value="ECO:0007669"/>
    <property type="project" value="TreeGrafter"/>
</dbReference>
<protein>
    <submittedName>
        <fullName evidence="2">Fasciclin domain-containing protein</fullName>
    </submittedName>
</protein>
<name>A0A923PN45_9BACT</name>
<evidence type="ECO:0000313" key="3">
    <source>
        <dbReference type="Proteomes" id="UP000650081"/>
    </source>
</evidence>
<dbReference type="Pfam" id="PF02469">
    <property type="entry name" value="Fasciclin"/>
    <property type="match status" value="1"/>
</dbReference>
<evidence type="ECO:0000313" key="2">
    <source>
        <dbReference type="EMBL" id="MBC6994726.1"/>
    </source>
</evidence>
<dbReference type="PROSITE" id="PS50213">
    <property type="entry name" value="FAS1"/>
    <property type="match status" value="1"/>
</dbReference>
<reference evidence="2" key="1">
    <citation type="submission" date="2020-08" db="EMBL/GenBank/DDBJ databases">
        <title>Lewinella bacteria from marine environments.</title>
        <authorList>
            <person name="Zhong Y."/>
        </authorList>
    </citation>
    <scope>NUCLEOTIDE SEQUENCE</scope>
    <source>
        <strain evidence="2">KCTC 42187</strain>
    </source>
</reference>
<dbReference type="PANTHER" id="PTHR10900:SF77">
    <property type="entry name" value="FI19380P1"/>
    <property type="match status" value="1"/>
</dbReference>
<organism evidence="2 3">
    <name type="scientific">Neolewinella lacunae</name>
    <dbReference type="NCBI Taxonomy" id="1517758"/>
    <lineage>
        <taxon>Bacteria</taxon>
        <taxon>Pseudomonadati</taxon>
        <taxon>Bacteroidota</taxon>
        <taxon>Saprospiria</taxon>
        <taxon>Saprospirales</taxon>
        <taxon>Lewinellaceae</taxon>
        <taxon>Neolewinella</taxon>
    </lineage>
</organism>
<dbReference type="Gene3D" id="2.30.180.10">
    <property type="entry name" value="FAS1 domain"/>
    <property type="match status" value="1"/>
</dbReference>
<dbReference type="RefSeq" id="WP_187466790.1">
    <property type="nucleotide sequence ID" value="NZ_JACSIT010000100.1"/>
</dbReference>
<proteinExistence type="predicted"/>